<dbReference type="PRINTS" id="PR00344">
    <property type="entry name" value="BCTRLSENSOR"/>
</dbReference>
<evidence type="ECO:0000313" key="13">
    <source>
        <dbReference type="EMBL" id="BDQ37006.1"/>
    </source>
</evidence>
<evidence type="ECO:0000256" key="3">
    <source>
        <dbReference type="ARBA" id="ARBA00022553"/>
    </source>
</evidence>
<feature type="domain" description="Histidine kinase" evidence="10">
    <location>
        <begin position="289"/>
        <end position="495"/>
    </location>
</feature>
<dbReference type="PROSITE" id="PS50113">
    <property type="entry name" value="PAC"/>
    <property type="match status" value="1"/>
</dbReference>
<protein>
    <recommendedName>
        <fullName evidence="2">histidine kinase</fullName>
        <ecNumber evidence="2">2.7.13.3</ecNumber>
    </recommendedName>
</protein>
<dbReference type="InterPro" id="IPR000700">
    <property type="entry name" value="PAS-assoc_C"/>
</dbReference>
<name>A0ABN6S4R3_9BACT</name>
<keyword evidence="3" id="KW-0597">Phosphoprotein</keyword>
<organism evidence="13 14">
    <name type="scientific">Pseudodesulfovibrio nedwellii</name>
    <dbReference type="NCBI Taxonomy" id="2973072"/>
    <lineage>
        <taxon>Bacteria</taxon>
        <taxon>Pseudomonadati</taxon>
        <taxon>Thermodesulfobacteriota</taxon>
        <taxon>Desulfovibrionia</taxon>
        <taxon>Desulfovibrionales</taxon>
        <taxon>Desulfovibrionaceae</taxon>
    </lineage>
</organism>
<dbReference type="InterPro" id="IPR004358">
    <property type="entry name" value="Sig_transdc_His_kin-like_C"/>
</dbReference>
<dbReference type="InterPro" id="IPR000014">
    <property type="entry name" value="PAS"/>
</dbReference>
<dbReference type="Pfam" id="PF13426">
    <property type="entry name" value="PAS_9"/>
    <property type="match status" value="1"/>
</dbReference>
<dbReference type="InterPro" id="IPR005467">
    <property type="entry name" value="His_kinase_dom"/>
</dbReference>
<accession>A0ABN6S4R3</accession>
<evidence type="ECO:0000256" key="8">
    <source>
        <dbReference type="ARBA" id="ARBA00023012"/>
    </source>
</evidence>
<evidence type="ECO:0000256" key="2">
    <source>
        <dbReference type="ARBA" id="ARBA00012438"/>
    </source>
</evidence>
<dbReference type="PROSITE" id="PS50112">
    <property type="entry name" value="PAS"/>
    <property type="match status" value="1"/>
</dbReference>
<dbReference type="SMART" id="SM00388">
    <property type="entry name" value="HisKA"/>
    <property type="match status" value="1"/>
</dbReference>
<evidence type="ECO:0000256" key="4">
    <source>
        <dbReference type="ARBA" id="ARBA00022679"/>
    </source>
</evidence>
<evidence type="ECO:0000256" key="6">
    <source>
        <dbReference type="ARBA" id="ARBA00022777"/>
    </source>
</evidence>
<keyword evidence="4" id="KW-0808">Transferase</keyword>
<dbReference type="Pfam" id="PF00512">
    <property type="entry name" value="HisKA"/>
    <property type="match status" value="1"/>
</dbReference>
<dbReference type="RefSeq" id="WP_281762875.1">
    <property type="nucleotide sequence ID" value="NZ_AP026709.1"/>
</dbReference>
<reference evidence="13 14" key="1">
    <citation type="submission" date="2022-08" db="EMBL/GenBank/DDBJ databases">
        <title>Genome Sequence of the sulphate-reducing bacterium, Pseudodesulfovibrio sp. SYK.</title>
        <authorList>
            <person name="Kondo R."/>
            <person name="Kataoka T."/>
        </authorList>
    </citation>
    <scope>NUCLEOTIDE SEQUENCE [LARGE SCALE GENOMIC DNA]</scope>
    <source>
        <strain evidence="13 14">SYK</strain>
    </source>
</reference>
<feature type="domain" description="PAS" evidence="11">
    <location>
        <begin position="145"/>
        <end position="190"/>
    </location>
</feature>
<dbReference type="Proteomes" id="UP001317742">
    <property type="component" value="Chromosome"/>
</dbReference>
<keyword evidence="5" id="KW-0547">Nucleotide-binding</keyword>
<dbReference type="SUPFAM" id="SSF55874">
    <property type="entry name" value="ATPase domain of HSP90 chaperone/DNA topoisomerase II/histidine kinase"/>
    <property type="match status" value="1"/>
</dbReference>
<keyword evidence="8" id="KW-0902">Two-component regulatory system</keyword>
<dbReference type="InterPro" id="IPR035965">
    <property type="entry name" value="PAS-like_dom_sf"/>
</dbReference>
<dbReference type="NCBIfam" id="TIGR00229">
    <property type="entry name" value="sensory_box"/>
    <property type="match status" value="1"/>
</dbReference>
<dbReference type="PANTHER" id="PTHR43065:SF10">
    <property type="entry name" value="PEROXIDE STRESS-ACTIVATED HISTIDINE KINASE MAK3"/>
    <property type="match status" value="1"/>
</dbReference>
<dbReference type="InterPro" id="IPR036890">
    <property type="entry name" value="HATPase_C_sf"/>
</dbReference>
<dbReference type="InterPro" id="IPR036097">
    <property type="entry name" value="HisK_dim/P_sf"/>
</dbReference>
<evidence type="ECO:0000256" key="5">
    <source>
        <dbReference type="ARBA" id="ARBA00022741"/>
    </source>
</evidence>
<feature type="domain" description="PAC" evidence="12">
    <location>
        <begin position="222"/>
        <end position="276"/>
    </location>
</feature>
<evidence type="ECO:0000256" key="9">
    <source>
        <dbReference type="SAM" id="MobiDB-lite"/>
    </source>
</evidence>
<dbReference type="PANTHER" id="PTHR43065">
    <property type="entry name" value="SENSOR HISTIDINE KINASE"/>
    <property type="match status" value="1"/>
</dbReference>
<evidence type="ECO:0000259" key="10">
    <source>
        <dbReference type="PROSITE" id="PS50109"/>
    </source>
</evidence>
<evidence type="ECO:0000256" key="7">
    <source>
        <dbReference type="ARBA" id="ARBA00022840"/>
    </source>
</evidence>
<evidence type="ECO:0000259" key="11">
    <source>
        <dbReference type="PROSITE" id="PS50112"/>
    </source>
</evidence>
<dbReference type="EMBL" id="AP026709">
    <property type="protein sequence ID" value="BDQ37006.1"/>
    <property type="molecule type" value="Genomic_DNA"/>
</dbReference>
<dbReference type="SUPFAM" id="SSF55785">
    <property type="entry name" value="PYP-like sensor domain (PAS domain)"/>
    <property type="match status" value="1"/>
</dbReference>
<evidence type="ECO:0000313" key="14">
    <source>
        <dbReference type="Proteomes" id="UP001317742"/>
    </source>
</evidence>
<dbReference type="Gene3D" id="1.10.287.130">
    <property type="match status" value="1"/>
</dbReference>
<dbReference type="CDD" id="cd00082">
    <property type="entry name" value="HisKA"/>
    <property type="match status" value="1"/>
</dbReference>
<dbReference type="Pfam" id="PF02518">
    <property type="entry name" value="HATPase_c"/>
    <property type="match status" value="1"/>
</dbReference>
<proteinExistence type="predicted"/>
<dbReference type="Gene3D" id="3.30.450.20">
    <property type="entry name" value="PAS domain"/>
    <property type="match status" value="1"/>
</dbReference>
<keyword evidence="14" id="KW-1185">Reference proteome</keyword>
<dbReference type="EC" id="2.7.13.3" evidence="2"/>
<dbReference type="PROSITE" id="PS50109">
    <property type="entry name" value="HIS_KIN"/>
    <property type="match status" value="1"/>
</dbReference>
<dbReference type="CDD" id="cd00130">
    <property type="entry name" value="PAS"/>
    <property type="match status" value="1"/>
</dbReference>
<dbReference type="Gene3D" id="3.30.565.10">
    <property type="entry name" value="Histidine kinase-like ATPase, C-terminal domain"/>
    <property type="match status" value="1"/>
</dbReference>
<dbReference type="SUPFAM" id="SSF47384">
    <property type="entry name" value="Homodimeric domain of signal transducing histidine kinase"/>
    <property type="match status" value="1"/>
</dbReference>
<evidence type="ECO:0000256" key="1">
    <source>
        <dbReference type="ARBA" id="ARBA00000085"/>
    </source>
</evidence>
<comment type="catalytic activity">
    <reaction evidence="1">
        <text>ATP + protein L-histidine = ADP + protein N-phospho-L-histidine.</text>
        <dbReference type="EC" id="2.7.13.3"/>
    </reaction>
</comment>
<keyword evidence="6 13" id="KW-0418">Kinase</keyword>
<feature type="region of interest" description="Disordered" evidence="9">
    <location>
        <begin position="500"/>
        <end position="519"/>
    </location>
</feature>
<dbReference type="SMART" id="SM00387">
    <property type="entry name" value="HATPase_c"/>
    <property type="match status" value="1"/>
</dbReference>
<gene>
    <name evidence="13" type="ORF">SYK_13660</name>
</gene>
<dbReference type="InterPro" id="IPR003594">
    <property type="entry name" value="HATPase_dom"/>
</dbReference>
<dbReference type="InterPro" id="IPR003661">
    <property type="entry name" value="HisK_dim/P_dom"/>
</dbReference>
<sequence length="519" mass="57946">MNDFSYENMGFCYWNGALGPFNIGVVGVGNGLKVLVDIIYNEAFREFLPEIRLLAVSHEGETETVLRELDGVSCPVYATWAEMLDMHPEINLVVEITGNRSTRCRLRQSLPERVSLMDHREFVFLCGLHDMALVKSNYMNHLDHQRTLLQSIIDEIREDIFLLDKNGIITDLNRMVWQRAGVSRKELLGKPCWHAARLRDGSIFCNDLDSACPFHATLKSGKKEESLVTRINGNGLLQYYRLYAYPIYDIRGNMTHVMVMHRDITERTHREKFQHQRDKFAIIGEMSTYLAHEIRNPLFAVGGFANSLLKSSNLDAKDREKAQIIVDETQRLDRMLSNMLNFARPTRFGGENVDIVNVCQDVAELMAVGYGKQGYSIEVKASSLPPVKGEADALKQCIVNLIKNSIEAMPDGGAILLDLVLENGEVVLNVKDSGVGMAEQELGKVFNPFYSTKEDGNGLGLAMIKKIVEDFGGTVEIASKSGHGTTVSMRLLPVLDVESDGGVNEENSAPQAEAVSLPE</sequence>
<dbReference type="GO" id="GO:0016301">
    <property type="term" value="F:kinase activity"/>
    <property type="evidence" value="ECO:0007669"/>
    <property type="project" value="UniProtKB-KW"/>
</dbReference>
<evidence type="ECO:0000259" key="12">
    <source>
        <dbReference type="PROSITE" id="PS50113"/>
    </source>
</evidence>
<keyword evidence="7" id="KW-0067">ATP-binding</keyword>